<keyword evidence="2" id="KW-0053">Apoptosis</keyword>
<comment type="similarity">
    <text evidence="1">Belongs to the peptidase C14B family.</text>
</comment>
<proteinExistence type="inferred from homology"/>
<dbReference type="InterPro" id="IPR011600">
    <property type="entry name" value="Pept_C14_caspase"/>
</dbReference>
<dbReference type="GO" id="GO:0006915">
    <property type="term" value="P:apoptotic process"/>
    <property type="evidence" value="ECO:0007669"/>
    <property type="project" value="UniProtKB-KW"/>
</dbReference>
<dbReference type="Gene3D" id="3.40.50.1460">
    <property type="match status" value="1"/>
</dbReference>
<sequence length="825" mass="90563">MQFPHLPVDDSVHILASKVNEILESGPAGGAEDLFLTRECMSNDALSEVMQSVTGLSDDEGPKLSSHSNQTSVLGTPDSGYQSIKELPYGETPTACDGPQGSNGDGLEQRSLDCDIRDTDDSPRIFALVVGVDKYLSPQVPGLSGCVNDALDFISFLEHDLAVPKQRIQTLCDEAATCAAIISMFKDHFWNNPHIQKGDALIFFFAGHGTFAQAPADWAAERNQVELLCPYDFHRHGDVAYGIHDYTLYNLMRTLASLKGDNITAILDCCHSGGMDREITIEFEEGVRRIPSTLECTIPNHAPPERMVSFEQPRGIAYKAMASHVTLAACRSTEKAREERCGDGYSKGVVRGVFTANLLSMLRSIGKKGLEALSYSRLMNELPRHKGRSFSDLSSLIDFDQHPQCEGTHKNRMLFSMRLLPDSPDAFLLVKVGRTWHVQAGTVQGVTVGTRFGVPRDAGRTGAQTMEAILIATSVGPTTCVVECHHELPDDLNQRTVVVTDWRCADALVTSVYVPDTCQLARRPCPPRLSSAGFLYQVTHDPRIRADLVLNDVPGSSSGLHIERFDPLVKRFGGVSCVLAAVEPAPGTGISDLLDAVARFNSHLYRFNSDTMIDKEIRVSVELHAVEEIAGTVSNLLEPSGCFRRLPGRDSDILLRGVEALLGHSCSSDTDFDSDDAEGQTGIELRANSSLLATPSHHVHHAQITELDNQYGFTLVNNSKVPLFPYVFYFDPGTYEIKTLYAPEWRTCDPPLPVGGRLPVGYDGLGFLKVFVSTCYIDLNIEQASPLASNSREMREPPVRTGPHMVRLPLYDNWNAWVYVLAPSP</sequence>
<dbReference type="GO" id="GO:0006508">
    <property type="term" value="P:proteolysis"/>
    <property type="evidence" value="ECO:0007669"/>
    <property type="project" value="InterPro"/>
</dbReference>
<dbReference type="GO" id="GO:0005737">
    <property type="term" value="C:cytoplasm"/>
    <property type="evidence" value="ECO:0007669"/>
    <property type="project" value="TreeGrafter"/>
</dbReference>
<evidence type="ECO:0000313" key="7">
    <source>
        <dbReference type="Proteomes" id="UP000076727"/>
    </source>
</evidence>
<dbReference type="OrthoDB" id="3223806at2759"/>
<dbReference type="Pfam" id="PF00656">
    <property type="entry name" value="Peptidase_C14"/>
    <property type="match status" value="1"/>
</dbReference>
<keyword evidence="7" id="KW-1185">Reference proteome</keyword>
<dbReference type="PANTHER" id="PTHR48104">
    <property type="entry name" value="METACASPASE-4"/>
    <property type="match status" value="1"/>
</dbReference>
<dbReference type="AlphaFoldDB" id="A0A165M4Q8"/>
<keyword evidence="3" id="KW-0378">Hydrolase</keyword>
<feature type="compositionally biased region" description="Polar residues" evidence="4">
    <location>
        <begin position="65"/>
        <end position="82"/>
    </location>
</feature>
<dbReference type="EMBL" id="KV429109">
    <property type="protein sequence ID" value="KZT65230.1"/>
    <property type="molecule type" value="Genomic_DNA"/>
</dbReference>
<keyword evidence="3" id="KW-0788">Thiol protease</keyword>
<reference evidence="6 7" key="1">
    <citation type="journal article" date="2016" name="Mol. Biol. Evol.">
        <title>Comparative Genomics of Early-Diverging Mushroom-Forming Fungi Provides Insights into the Origins of Lignocellulose Decay Capabilities.</title>
        <authorList>
            <person name="Nagy L.G."/>
            <person name="Riley R."/>
            <person name="Tritt A."/>
            <person name="Adam C."/>
            <person name="Daum C."/>
            <person name="Floudas D."/>
            <person name="Sun H."/>
            <person name="Yadav J.S."/>
            <person name="Pangilinan J."/>
            <person name="Larsson K.H."/>
            <person name="Matsuura K."/>
            <person name="Barry K."/>
            <person name="Labutti K."/>
            <person name="Kuo R."/>
            <person name="Ohm R.A."/>
            <person name="Bhattacharya S.S."/>
            <person name="Shirouzu T."/>
            <person name="Yoshinaga Y."/>
            <person name="Martin F.M."/>
            <person name="Grigoriev I.V."/>
            <person name="Hibbett D.S."/>
        </authorList>
    </citation>
    <scope>NUCLEOTIDE SEQUENCE [LARGE SCALE GENOMIC DNA]</scope>
    <source>
        <strain evidence="6 7">L-15889</strain>
    </source>
</reference>
<evidence type="ECO:0000256" key="4">
    <source>
        <dbReference type="SAM" id="MobiDB-lite"/>
    </source>
</evidence>
<feature type="domain" description="Peptidase C14 caspase" evidence="5">
    <location>
        <begin position="126"/>
        <end position="407"/>
    </location>
</feature>
<evidence type="ECO:0000313" key="6">
    <source>
        <dbReference type="EMBL" id="KZT65230.1"/>
    </source>
</evidence>
<feature type="region of interest" description="Disordered" evidence="4">
    <location>
        <begin position="52"/>
        <end position="110"/>
    </location>
</feature>
<protein>
    <recommendedName>
        <fullName evidence="5">Peptidase C14 caspase domain-containing protein</fullName>
    </recommendedName>
</protein>
<dbReference type="GO" id="GO:0004197">
    <property type="term" value="F:cysteine-type endopeptidase activity"/>
    <property type="evidence" value="ECO:0007669"/>
    <property type="project" value="InterPro"/>
</dbReference>
<evidence type="ECO:0000256" key="1">
    <source>
        <dbReference type="ARBA" id="ARBA00009005"/>
    </source>
</evidence>
<accession>A0A165M4Q8</accession>
<organism evidence="6 7">
    <name type="scientific">Daedalea quercina L-15889</name>
    <dbReference type="NCBI Taxonomy" id="1314783"/>
    <lineage>
        <taxon>Eukaryota</taxon>
        <taxon>Fungi</taxon>
        <taxon>Dikarya</taxon>
        <taxon>Basidiomycota</taxon>
        <taxon>Agaricomycotina</taxon>
        <taxon>Agaricomycetes</taxon>
        <taxon>Polyporales</taxon>
        <taxon>Fomitopsis</taxon>
    </lineage>
</organism>
<dbReference type="PANTHER" id="PTHR48104:SF30">
    <property type="entry name" value="METACASPASE-1"/>
    <property type="match status" value="1"/>
</dbReference>
<evidence type="ECO:0000256" key="2">
    <source>
        <dbReference type="ARBA" id="ARBA00022703"/>
    </source>
</evidence>
<dbReference type="SUPFAM" id="SSF52129">
    <property type="entry name" value="Caspase-like"/>
    <property type="match status" value="1"/>
</dbReference>
<evidence type="ECO:0000259" key="5">
    <source>
        <dbReference type="Pfam" id="PF00656"/>
    </source>
</evidence>
<evidence type="ECO:0000256" key="3">
    <source>
        <dbReference type="ARBA" id="ARBA00022807"/>
    </source>
</evidence>
<dbReference type="Proteomes" id="UP000076727">
    <property type="component" value="Unassembled WGS sequence"/>
</dbReference>
<dbReference type="InterPro" id="IPR029030">
    <property type="entry name" value="Caspase-like_dom_sf"/>
</dbReference>
<keyword evidence="3" id="KW-0645">Protease</keyword>
<gene>
    <name evidence="6" type="ORF">DAEQUDRAFT_768994</name>
</gene>
<name>A0A165M4Q8_9APHY</name>
<dbReference type="InterPro" id="IPR050452">
    <property type="entry name" value="Metacaspase"/>
</dbReference>